<evidence type="ECO:0000313" key="2">
    <source>
        <dbReference type="Proteomes" id="UP001145742"/>
    </source>
</evidence>
<reference evidence="1" key="1">
    <citation type="submission" date="2019-10" db="EMBL/GenBank/DDBJ databases">
        <authorList>
            <person name="Soares A.E.R."/>
            <person name="Aleixo A."/>
            <person name="Schneider P."/>
            <person name="Miyaki C.Y."/>
            <person name="Schneider M.P."/>
            <person name="Mello C."/>
            <person name="Vasconcelos A.T.R."/>
        </authorList>
    </citation>
    <scope>NUCLEOTIDE SEQUENCE</scope>
    <source>
        <tissue evidence="1">Muscle</tissue>
    </source>
</reference>
<name>A0ABQ9CJL7_9PASS</name>
<dbReference type="Proteomes" id="UP001145742">
    <property type="component" value="Unassembled WGS sequence"/>
</dbReference>
<sequence>MMLQRDVADLDEENGIYIQYHTDGNLCNLRQLKSHTETRNHLVCELLFADDATLVAHTEAALQHLTSYFAEAAELLGLEVSLRKTEVLHQPAPQGVFYYPHITIGESEFKSVQQSTYLGSIISSDGKTDKEIDGRLAVA</sequence>
<accession>A0ABQ9CJL7</accession>
<proteinExistence type="predicted"/>
<comment type="caution">
    <text evidence="1">The sequence shown here is derived from an EMBL/GenBank/DDBJ whole genome shotgun (WGS) entry which is preliminary data.</text>
</comment>
<keyword evidence="2" id="KW-1185">Reference proteome</keyword>
<dbReference type="EMBL" id="WHWB01035313">
    <property type="protein sequence ID" value="KAJ7402452.1"/>
    <property type="molecule type" value="Genomic_DNA"/>
</dbReference>
<dbReference type="PANTHER" id="PTHR47027">
    <property type="entry name" value="REVERSE TRANSCRIPTASE DOMAIN-CONTAINING PROTEIN"/>
    <property type="match status" value="1"/>
</dbReference>
<organism evidence="1 2">
    <name type="scientific">Willisornis vidua</name>
    <name type="common">Xingu scale-backed antbird</name>
    <dbReference type="NCBI Taxonomy" id="1566151"/>
    <lineage>
        <taxon>Eukaryota</taxon>
        <taxon>Metazoa</taxon>
        <taxon>Chordata</taxon>
        <taxon>Craniata</taxon>
        <taxon>Vertebrata</taxon>
        <taxon>Euteleostomi</taxon>
        <taxon>Archelosauria</taxon>
        <taxon>Archosauria</taxon>
        <taxon>Dinosauria</taxon>
        <taxon>Saurischia</taxon>
        <taxon>Theropoda</taxon>
        <taxon>Coelurosauria</taxon>
        <taxon>Aves</taxon>
        <taxon>Neognathae</taxon>
        <taxon>Neoaves</taxon>
        <taxon>Telluraves</taxon>
        <taxon>Australaves</taxon>
        <taxon>Passeriformes</taxon>
        <taxon>Thamnophilidae</taxon>
        <taxon>Willisornis</taxon>
    </lineage>
</organism>
<gene>
    <name evidence="1" type="ORF">WISP_00144</name>
</gene>
<evidence type="ECO:0000313" key="1">
    <source>
        <dbReference type="EMBL" id="KAJ7402452.1"/>
    </source>
</evidence>
<protein>
    <recommendedName>
        <fullName evidence="3">Reverse transcriptase domain-containing protein</fullName>
    </recommendedName>
</protein>
<dbReference type="PANTHER" id="PTHR47027:SF20">
    <property type="entry name" value="REVERSE TRANSCRIPTASE-LIKE PROTEIN WITH RNA-DIRECTED DNA POLYMERASE DOMAIN"/>
    <property type="match status" value="1"/>
</dbReference>
<evidence type="ECO:0008006" key="3">
    <source>
        <dbReference type="Google" id="ProtNLM"/>
    </source>
</evidence>